<dbReference type="EMBL" id="QKWP01002413">
    <property type="protein sequence ID" value="RIB03423.1"/>
    <property type="molecule type" value="Genomic_DNA"/>
</dbReference>
<proteinExistence type="predicted"/>
<comment type="caution">
    <text evidence="1">The sequence shown here is derived from an EMBL/GenBank/DDBJ whole genome shotgun (WGS) entry which is preliminary data.</text>
</comment>
<name>A0A397U7Z5_9GLOM</name>
<protein>
    <submittedName>
        <fullName evidence="1">Uncharacterized protein</fullName>
    </submittedName>
</protein>
<sequence>MSKYFIILNVSLYFNHVVWYEKQFNTKHRHLINYLYNHPKKGMIKFNLCKYLKK</sequence>
<dbReference type="Proteomes" id="UP000266673">
    <property type="component" value="Unassembled WGS sequence"/>
</dbReference>
<gene>
    <name evidence="1" type="ORF">C2G38_782415</name>
</gene>
<organism evidence="1 2">
    <name type="scientific">Gigaspora rosea</name>
    <dbReference type="NCBI Taxonomy" id="44941"/>
    <lineage>
        <taxon>Eukaryota</taxon>
        <taxon>Fungi</taxon>
        <taxon>Fungi incertae sedis</taxon>
        <taxon>Mucoromycota</taxon>
        <taxon>Glomeromycotina</taxon>
        <taxon>Glomeromycetes</taxon>
        <taxon>Diversisporales</taxon>
        <taxon>Gigasporaceae</taxon>
        <taxon>Gigaspora</taxon>
    </lineage>
</organism>
<keyword evidence="2" id="KW-1185">Reference proteome</keyword>
<dbReference type="AlphaFoldDB" id="A0A397U7Z5"/>
<accession>A0A397U7Z5</accession>
<reference evidence="1 2" key="1">
    <citation type="submission" date="2018-06" db="EMBL/GenBank/DDBJ databases">
        <title>Comparative genomics reveals the genomic features of Rhizophagus irregularis, R. cerebriforme, R. diaphanum and Gigaspora rosea, and their symbiotic lifestyle signature.</title>
        <authorList>
            <person name="Morin E."/>
            <person name="San Clemente H."/>
            <person name="Chen E.C.H."/>
            <person name="De La Providencia I."/>
            <person name="Hainaut M."/>
            <person name="Kuo A."/>
            <person name="Kohler A."/>
            <person name="Murat C."/>
            <person name="Tang N."/>
            <person name="Roy S."/>
            <person name="Loubradou J."/>
            <person name="Henrissat B."/>
            <person name="Grigoriev I.V."/>
            <person name="Corradi N."/>
            <person name="Roux C."/>
            <person name="Martin F.M."/>
        </authorList>
    </citation>
    <scope>NUCLEOTIDE SEQUENCE [LARGE SCALE GENOMIC DNA]</scope>
    <source>
        <strain evidence="1 2">DAOM 194757</strain>
    </source>
</reference>
<evidence type="ECO:0000313" key="2">
    <source>
        <dbReference type="Proteomes" id="UP000266673"/>
    </source>
</evidence>
<evidence type="ECO:0000313" key="1">
    <source>
        <dbReference type="EMBL" id="RIB03423.1"/>
    </source>
</evidence>